<dbReference type="GO" id="GO:0003700">
    <property type="term" value="F:DNA-binding transcription factor activity"/>
    <property type="evidence" value="ECO:0007669"/>
    <property type="project" value="InterPro"/>
</dbReference>
<dbReference type="InterPro" id="IPR018060">
    <property type="entry name" value="HTH_AraC"/>
</dbReference>
<gene>
    <name evidence="5" type="ORF">SAMN05421739_101832</name>
</gene>
<dbReference type="PANTHER" id="PTHR43280">
    <property type="entry name" value="ARAC-FAMILY TRANSCRIPTIONAL REGULATOR"/>
    <property type="match status" value="1"/>
</dbReference>
<organism evidence="5 6">
    <name type="scientific">Pontibacter chinhatensis</name>
    <dbReference type="NCBI Taxonomy" id="1436961"/>
    <lineage>
        <taxon>Bacteria</taxon>
        <taxon>Pseudomonadati</taxon>
        <taxon>Bacteroidota</taxon>
        <taxon>Cytophagia</taxon>
        <taxon>Cytophagales</taxon>
        <taxon>Hymenobacteraceae</taxon>
        <taxon>Pontibacter</taxon>
    </lineage>
</organism>
<dbReference type="STRING" id="1436961.SAMN05421739_101832"/>
<reference evidence="6" key="1">
    <citation type="submission" date="2016-10" db="EMBL/GenBank/DDBJ databases">
        <authorList>
            <person name="Varghese N."/>
            <person name="Submissions S."/>
        </authorList>
    </citation>
    <scope>NUCLEOTIDE SEQUENCE [LARGE SCALE GENOMIC DNA]</scope>
    <source>
        <strain evidence="6">LP51</strain>
    </source>
</reference>
<dbReference type="AlphaFoldDB" id="A0A1I2NV54"/>
<proteinExistence type="predicted"/>
<accession>A0A1I2NV54</accession>
<protein>
    <submittedName>
        <fullName evidence="5">AraC-type DNA-binding protein</fullName>
    </submittedName>
</protein>
<dbReference type="PANTHER" id="PTHR43280:SF32">
    <property type="entry name" value="TRANSCRIPTIONAL REGULATORY PROTEIN"/>
    <property type="match status" value="1"/>
</dbReference>
<keyword evidence="6" id="KW-1185">Reference proteome</keyword>
<evidence type="ECO:0000313" key="6">
    <source>
        <dbReference type="Proteomes" id="UP000198724"/>
    </source>
</evidence>
<dbReference type="GO" id="GO:0043565">
    <property type="term" value="F:sequence-specific DNA binding"/>
    <property type="evidence" value="ECO:0007669"/>
    <property type="project" value="InterPro"/>
</dbReference>
<dbReference type="OrthoDB" id="1007667at2"/>
<dbReference type="SUPFAM" id="SSF51215">
    <property type="entry name" value="Regulatory protein AraC"/>
    <property type="match status" value="1"/>
</dbReference>
<dbReference type="InterPro" id="IPR054015">
    <property type="entry name" value="ExsA-like_N"/>
</dbReference>
<dbReference type="Proteomes" id="UP000198724">
    <property type="component" value="Unassembled WGS sequence"/>
</dbReference>
<dbReference type="Gene3D" id="1.10.10.60">
    <property type="entry name" value="Homeodomain-like"/>
    <property type="match status" value="1"/>
</dbReference>
<dbReference type="Pfam" id="PF22200">
    <property type="entry name" value="ExsA_N"/>
    <property type="match status" value="1"/>
</dbReference>
<keyword evidence="3" id="KW-0804">Transcription</keyword>
<keyword evidence="1" id="KW-0805">Transcription regulation</keyword>
<evidence type="ECO:0000256" key="3">
    <source>
        <dbReference type="ARBA" id="ARBA00023163"/>
    </source>
</evidence>
<dbReference type="PROSITE" id="PS01124">
    <property type="entry name" value="HTH_ARAC_FAMILY_2"/>
    <property type="match status" value="1"/>
</dbReference>
<dbReference type="RefSeq" id="WP_092099204.1">
    <property type="nucleotide sequence ID" value="NZ_FOOT01000001.1"/>
</dbReference>
<evidence type="ECO:0000313" key="5">
    <source>
        <dbReference type="EMBL" id="SFG06739.1"/>
    </source>
</evidence>
<evidence type="ECO:0000256" key="2">
    <source>
        <dbReference type="ARBA" id="ARBA00023125"/>
    </source>
</evidence>
<dbReference type="EMBL" id="FOOT01000001">
    <property type="protein sequence ID" value="SFG06739.1"/>
    <property type="molecule type" value="Genomic_DNA"/>
</dbReference>
<sequence>MRPIADIITDVEIFENMHHFRGLGPKVSSFELNRNGMNTFIKSSVYLKSSLFVLVLSGSARLQVNFKEYSLESNNLLLLSFGHFFMFTQVSEDFRCKCIYVSKEFVDEMFSTDMIYKRVKYGVKMHSRPILPLGRKQAGLMQRRMGFTAEMIEEVEHNYYKEIILSSLLIFFLDLSNIIEHEPTITQSSTLSRDEIIIQSFIELLADHYKKEHHVHFYANQLHITPHYLTLVVKRLTGQTVADFIFQMLYGEARLLLQQPQLSIQQISEMLHFSDQSSFGKFFKRKSGLSPKQFRKAIVG</sequence>
<evidence type="ECO:0000256" key="1">
    <source>
        <dbReference type="ARBA" id="ARBA00023015"/>
    </source>
</evidence>
<evidence type="ECO:0000259" key="4">
    <source>
        <dbReference type="PROSITE" id="PS01124"/>
    </source>
</evidence>
<dbReference type="InterPro" id="IPR009057">
    <property type="entry name" value="Homeodomain-like_sf"/>
</dbReference>
<feature type="domain" description="HTH araC/xylS-type" evidence="4">
    <location>
        <begin position="199"/>
        <end position="297"/>
    </location>
</feature>
<dbReference type="InterPro" id="IPR037923">
    <property type="entry name" value="HTH-like"/>
</dbReference>
<dbReference type="Pfam" id="PF12833">
    <property type="entry name" value="HTH_18"/>
    <property type="match status" value="1"/>
</dbReference>
<keyword evidence="2 5" id="KW-0238">DNA-binding</keyword>
<dbReference type="SMART" id="SM00342">
    <property type="entry name" value="HTH_ARAC"/>
    <property type="match status" value="1"/>
</dbReference>
<dbReference type="SUPFAM" id="SSF46689">
    <property type="entry name" value="Homeodomain-like"/>
    <property type="match status" value="1"/>
</dbReference>
<name>A0A1I2NV54_9BACT</name>